<sequence>MGLSDVKQAAYENLDLLEQVVRFKDRFYPSRSAHYDKATPPYLRLIPTPSNITALRQDYESMRSMVFGNPPSFDEIIAQLKQMETEMNHLVR</sequence>
<reference evidence="1" key="1">
    <citation type="submission" date="2019-08" db="EMBL/GenBank/DDBJ databases">
        <authorList>
            <person name="Kucharzyk K."/>
            <person name="Murdoch R.W."/>
            <person name="Higgins S."/>
            <person name="Loffler F."/>
        </authorList>
    </citation>
    <scope>NUCLEOTIDE SEQUENCE</scope>
</reference>
<dbReference type="AlphaFoldDB" id="A0A645JLF8"/>
<evidence type="ECO:0000313" key="1">
    <source>
        <dbReference type="EMBL" id="MPN63559.1"/>
    </source>
</evidence>
<proteinExistence type="predicted"/>
<gene>
    <name evidence="1" type="ORF">SDC9_211323</name>
</gene>
<accession>A0A645JLF8</accession>
<comment type="caution">
    <text evidence="1">The sequence shown here is derived from an EMBL/GenBank/DDBJ whole genome shotgun (WGS) entry which is preliminary data.</text>
</comment>
<dbReference type="EMBL" id="VSSQ01143163">
    <property type="protein sequence ID" value="MPN63559.1"/>
    <property type="molecule type" value="Genomic_DNA"/>
</dbReference>
<name>A0A645JLF8_9ZZZZ</name>
<organism evidence="1">
    <name type="scientific">bioreactor metagenome</name>
    <dbReference type="NCBI Taxonomy" id="1076179"/>
    <lineage>
        <taxon>unclassified sequences</taxon>
        <taxon>metagenomes</taxon>
        <taxon>ecological metagenomes</taxon>
    </lineage>
</organism>
<protein>
    <submittedName>
        <fullName evidence="1">Uncharacterized protein</fullName>
    </submittedName>
</protein>